<evidence type="ECO:0000256" key="2">
    <source>
        <dbReference type="ARBA" id="ARBA00023012"/>
    </source>
</evidence>
<protein>
    <recommendedName>
        <fullName evidence="4">Response regulatory domain-containing protein</fullName>
    </recommendedName>
</protein>
<dbReference type="Gene3D" id="3.40.50.2300">
    <property type="match status" value="1"/>
</dbReference>
<accession>A0A383AI44</accession>
<dbReference type="SMART" id="SM00448">
    <property type="entry name" value="REC"/>
    <property type="match status" value="1"/>
</dbReference>
<feature type="domain" description="Response regulatory" evidence="4">
    <location>
        <begin position="4"/>
        <end position="120"/>
    </location>
</feature>
<feature type="region of interest" description="Disordered" evidence="3">
    <location>
        <begin position="169"/>
        <end position="211"/>
    </location>
</feature>
<feature type="compositionally biased region" description="Basic and acidic residues" evidence="3">
    <location>
        <begin position="200"/>
        <end position="211"/>
    </location>
</feature>
<gene>
    <name evidence="5" type="ORF">METZ01_LOCUS460361</name>
</gene>
<organism evidence="5">
    <name type="scientific">marine metagenome</name>
    <dbReference type="NCBI Taxonomy" id="408172"/>
    <lineage>
        <taxon>unclassified sequences</taxon>
        <taxon>metagenomes</taxon>
        <taxon>ecological metagenomes</taxon>
    </lineage>
</organism>
<reference evidence="5" key="1">
    <citation type="submission" date="2018-05" db="EMBL/GenBank/DDBJ databases">
        <authorList>
            <person name="Lanie J.A."/>
            <person name="Ng W.-L."/>
            <person name="Kazmierczak K.M."/>
            <person name="Andrzejewski T.M."/>
            <person name="Davidsen T.M."/>
            <person name="Wayne K.J."/>
            <person name="Tettelin H."/>
            <person name="Glass J.I."/>
            <person name="Rusch D."/>
            <person name="Podicherti R."/>
            <person name="Tsui H.-C.T."/>
            <person name="Winkler M.E."/>
        </authorList>
    </citation>
    <scope>NUCLEOTIDE SEQUENCE</scope>
</reference>
<sequence length="211" mass="23117">MIKKILVADDSITIQKIVAMAFEKEDAVVEGVSDGKDALDKVKDFQPNIVLADVDMPGLTGFELSKKIKDDPKLNFTKVLLLASDFEDFSEKLFKDSGADDHISKPFKSDDIIKRVADLLSEDTPTQTGETIELTMADMDKVVEPAEGTVKLSADNLIEEVNSTIKLTTADLEKSFEPTTSEPSSNKEAAEEGQEDVLDEMIKDVESLKGT</sequence>
<dbReference type="AlphaFoldDB" id="A0A383AI44"/>
<dbReference type="InterPro" id="IPR050595">
    <property type="entry name" value="Bact_response_regulator"/>
</dbReference>
<dbReference type="PANTHER" id="PTHR44591:SF14">
    <property type="entry name" value="PROTEIN PILG"/>
    <property type="match status" value="1"/>
</dbReference>
<evidence type="ECO:0000256" key="1">
    <source>
        <dbReference type="ARBA" id="ARBA00022553"/>
    </source>
</evidence>
<dbReference type="InterPro" id="IPR011006">
    <property type="entry name" value="CheY-like_superfamily"/>
</dbReference>
<dbReference type="InterPro" id="IPR001789">
    <property type="entry name" value="Sig_transdc_resp-reg_receiver"/>
</dbReference>
<evidence type="ECO:0000259" key="4">
    <source>
        <dbReference type="PROSITE" id="PS50110"/>
    </source>
</evidence>
<feature type="non-terminal residue" evidence="5">
    <location>
        <position position="211"/>
    </location>
</feature>
<keyword evidence="1" id="KW-0597">Phosphoprotein</keyword>
<name>A0A383AI44_9ZZZZ</name>
<keyword evidence="2" id="KW-0902">Two-component regulatory system</keyword>
<dbReference type="PANTHER" id="PTHR44591">
    <property type="entry name" value="STRESS RESPONSE REGULATOR PROTEIN 1"/>
    <property type="match status" value="1"/>
</dbReference>
<feature type="compositionally biased region" description="Polar residues" evidence="3">
    <location>
        <begin position="177"/>
        <end position="187"/>
    </location>
</feature>
<evidence type="ECO:0000313" key="5">
    <source>
        <dbReference type="EMBL" id="SVE07507.1"/>
    </source>
</evidence>
<dbReference type="GO" id="GO:0000160">
    <property type="term" value="P:phosphorelay signal transduction system"/>
    <property type="evidence" value="ECO:0007669"/>
    <property type="project" value="UniProtKB-KW"/>
</dbReference>
<dbReference type="CDD" id="cd17546">
    <property type="entry name" value="REC_hyHK_CKI1_RcsC-like"/>
    <property type="match status" value="1"/>
</dbReference>
<proteinExistence type="predicted"/>
<dbReference type="EMBL" id="UINC01192385">
    <property type="protein sequence ID" value="SVE07507.1"/>
    <property type="molecule type" value="Genomic_DNA"/>
</dbReference>
<dbReference type="Pfam" id="PF00072">
    <property type="entry name" value="Response_reg"/>
    <property type="match status" value="1"/>
</dbReference>
<evidence type="ECO:0000256" key="3">
    <source>
        <dbReference type="SAM" id="MobiDB-lite"/>
    </source>
</evidence>
<dbReference type="SUPFAM" id="SSF52172">
    <property type="entry name" value="CheY-like"/>
    <property type="match status" value="1"/>
</dbReference>
<dbReference type="PROSITE" id="PS50110">
    <property type="entry name" value="RESPONSE_REGULATORY"/>
    <property type="match status" value="1"/>
</dbReference>